<protein>
    <recommendedName>
        <fullName evidence="7">Filament-like plant protein 7</fullName>
    </recommendedName>
</protein>
<evidence type="ECO:0000313" key="5">
    <source>
        <dbReference type="EMBL" id="PIA46189.1"/>
    </source>
</evidence>
<evidence type="ECO:0000256" key="4">
    <source>
        <dbReference type="SAM" id="MobiDB-lite"/>
    </source>
</evidence>
<dbReference type="InParanoid" id="A0A2G5DRQ8"/>
<feature type="region of interest" description="Disordered" evidence="4">
    <location>
        <begin position="457"/>
        <end position="481"/>
    </location>
</feature>
<proteinExistence type="inferred from homology"/>
<feature type="compositionally biased region" description="Polar residues" evidence="4">
    <location>
        <begin position="463"/>
        <end position="479"/>
    </location>
</feature>
<feature type="compositionally biased region" description="Polar residues" evidence="4">
    <location>
        <begin position="1044"/>
        <end position="1054"/>
    </location>
</feature>
<feature type="compositionally biased region" description="Polar residues" evidence="4">
    <location>
        <begin position="1021"/>
        <end position="1031"/>
    </location>
</feature>
<feature type="coiled-coil region" evidence="3">
    <location>
        <begin position="773"/>
        <end position="877"/>
    </location>
</feature>
<gene>
    <name evidence="5" type="ORF">AQUCO_01500007v1</name>
</gene>
<sequence length="1097" mass="123482">MEKLWKRKSSEKTISASNKGNGEETCRADRVAELERFMENLEEKLSSALSQCKVKDDLATINAQAAEEALAGWEKTKAEAECLKQNLDKALQQRVVAEERISHLDAALKECMQQLRFVREEQEQRIHDAVLKTTREQQKVQNILKEKLTETEKSLSKLGAENTHFITTIQMKDKMIEDLTERKAQEEADFNALRAKLDSVQKDNSSMNYELHMLEKELEIRNEEREFHRFSTDASHKQHLESVKKIAKLETECQRLRLLVQKRLPGPAAFARMKNEVDMLGKNQAATTRNKLIPSLGDSMVKDFSQHTSPEKSPSKKVNYLMERLSNLEEENKTLKEEMSKKSTELESSRITCERTVFKLSHVEAQLAELSNGQTTMVAPKNILPSRRLSFASESEINAREGAESWASLSSDLGNLRNGKPRGSPSCKTVGSSDIDLMDDFVEMEKLAIVCVDQSPGDPRVTSEVSSPLETKSEASSSEAIGKELVPITESHSAFNDKSQELQSTDTFGGKYPSWLQDILTAVLEQNRVTLRSPEEIIGDIKAAFADMSGTIHGDVTEEKEQPKFSSPSKLPHSGGYISCEPPNSSPLVDSFNPVSGTSACSTEISTRKLRSGLNESISKIIELIERINQQSSKDLSGEQIYSEENGSYRNPLTPTGYTYRAFQWKSTELKHVLRQFVHTCNDLLEGKAEFESFAIQLTSTFEWIMNHCFSLQDVSSMRDTIKKRFDWDESQSESEHGIGINSQYSEREKLQATDELSSWLASSAASNAKNHVYQGEEMLSNLNEENRRLKDELMKVESAKKDLEVKLQSATDEIEALLMKLQKSESSNAHLQTELLSLKASKGKIEDQMKKNKFLNEDLNTQVNVVRVELNEVRQKFSSLEVELEERINSCHELETTCLEQQLQLESVTTNDLTHGTEQKKRQLQNGWEISDASKKLAECQETILNLGKQLKTLASPKEAVVLDKVISVTPTISANNSNKNYRSSLLDQILTDSASDPDNLASPEKKEIICTTDSQRTPLNISKSYNDNHASYKPSDPLKQLPPSNEIQHNSDTTAGWSLAIVPTKKRGGGISLLRKLLSRRKKDTSRRMSLPLIA</sequence>
<keyword evidence="6" id="KW-1185">Reference proteome</keyword>
<feature type="region of interest" description="Disordered" evidence="4">
    <location>
        <begin position="1"/>
        <end position="25"/>
    </location>
</feature>
<comment type="similarity">
    <text evidence="1">Belongs to the FPP family.</text>
</comment>
<dbReference type="EMBL" id="KZ305032">
    <property type="protein sequence ID" value="PIA46189.1"/>
    <property type="molecule type" value="Genomic_DNA"/>
</dbReference>
<dbReference type="PANTHER" id="PTHR31580">
    <property type="entry name" value="FILAMENT-LIKE PLANT PROTEIN 4"/>
    <property type="match status" value="1"/>
</dbReference>
<dbReference type="InterPro" id="IPR008587">
    <property type="entry name" value="FPP_plant"/>
</dbReference>
<dbReference type="Proteomes" id="UP000230069">
    <property type="component" value="Unassembled WGS sequence"/>
</dbReference>
<organism evidence="5 6">
    <name type="scientific">Aquilegia coerulea</name>
    <name type="common">Rocky mountain columbine</name>
    <dbReference type="NCBI Taxonomy" id="218851"/>
    <lineage>
        <taxon>Eukaryota</taxon>
        <taxon>Viridiplantae</taxon>
        <taxon>Streptophyta</taxon>
        <taxon>Embryophyta</taxon>
        <taxon>Tracheophyta</taxon>
        <taxon>Spermatophyta</taxon>
        <taxon>Magnoliopsida</taxon>
        <taxon>Ranunculales</taxon>
        <taxon>Ranunculaceae</taxon>
        <taxon>Thalictroideae</taxon>
        <taxon>Aquilegia</taxon>
    </lineage>
</organism>
<evidence type="ECO:0000313" key="6">
    <source>
        <dbReference type="Proteomes" id="UP000230069"/>
    </source>
</evidence>
<keyword evidence="2 3" id="KW-0175">Coiled coil</keyword>
<accession>A0A2G5DRQ8</accession>
<feature type="coiled-coil region" evidence="3">
    <location>
        <begin position="169"/>
        <end position="217"/>
    </location>
</feature>
<dbReference type="Gene3D" id="1.10.287.1490">
    <property type="match status" value="1"/>
</dbReference>
<dbReference type="OrthoDB" id="1917992at2759"/>
<name>A0A2G5DRQ8_AQUCA</name>
<dbReference type="Pfam" id="PF05911">
    <property type="entry name" value="FPP"/>
    <property type="match status" value="1"/>
</dbReference>
<evidence type="ECO:0000256" key="2">
    <source>
        <dbReference type="ARBA" id="ARBA00023054"/>
    </source>
</evidence>
<dbReference type="STRING" id="218851.A0A2G5DRQ8"/>
<evidence type="ECO:0000256" key="3">
    <source>
        <dbReference type="SAM" id="Coils"/>
    </source>
</evidence>
<dbReference type="PANTHER" id="PTHR31580:SF22">
    <property type="entry name" value="FILAMENT-LIKE PLANT PROTEIN 7"/>
    <property type="match status" value="1"/>
</dbReference>
<evidence type="ECO:0008006" key="7">
    <source>
        <dbReference type="Google" id="ProtNLM"/>
    </source>
</evidence>
<reference evidence="5 6" key="1">
    <citation type="submission" date="2017-09" db="EMBL/GenBank/DDBJ databases">
        <title>WGS assembly of Aquilegia coerulea Goldsmith.</title>
        <authorList>
            <person name="Hodges S."/>
            <person name="Kramer E."/>
            <person name="Nordborg M."/>
            <person name="Tomkins J."/>
            <person name="Borevitz J."/>
            <person name="Derieg N."/>
            <person name="Yan J."/>
            <person name="Mihaltcheva S."/>
            <person name="Hayes R.D."/>
            <person name="Rokhsar D."/>
        </authorList>
    </citation>
    <scope>NUCLEOTIDE SEQUENCE [LARGE SCALE GENOMIC DNA]</scope>
    <source>
        <strain evidence="6">cv. Goldsmith</strain>
    </source>
</reference>
<evidence type="ECO:0000256" key="1">
    <source>
        <dbReference type="ARBA" id="ARBA00005921"/>
    </source>
</evidence>
<feature type="compositionally biased region" description="Basic and acidic residues" evidence="4">
    <location>
        <begin position="1"/>
        <end position="11"/>
    </location>
</feature>
<dbReference type="AlphaFoldDB" id="A0A2G5DRQ8"/>
<feature type="coiled-coil region" evidence="3">
    <location>
        <begin position="318"/>
        <end position="345"/>
    </location>
</feature>
<dbReference type="FunCoup" id="A0A2G5DRQ8">
    <property type="interactions" value="120"/>
</dbReference>
<feature type="coiled-coil region" evidence="3">
    <location>
        <begin position="31"/>
        <end position="100"/>
    </location>
</feature>
<feature type="region of interest" description="Disordered" evidence="4">
    <location>
        <begin position="1021"/>
        <end position="1054"/>
    </location>
</feature>